<keyword evidence="2" id="KW-1185">Reference proteome</keyword>
<reference evidence="1 2" key="1">
    <citation type="submission" date="2018-10" db="EMBL/GenBank/DDBJ databases">
        <title>A high-quality apple genome assembly.</title>
        <authorList>
            <person name="Hu J."/>
        </authorList>
    </citation>
    <scope>NUCLEOTIDE SEQUENCE [LARGE SCALE GENOMIC DNA]</scope>
    <source>
        <strain evidence="2">cv. HFTH1</strain>
        <tissue evidence="1">Young leaf</tissue>
    </source>
</reference>
<proteinExistence type="predicted"/>
<dbReference type="EMBL" id="RDQH01000342">
    <property type="protein sequence ID" value="RXH70391.1"/>
    <property type="molecule type" value="Genomic_DNA"/>
</dbReference>
<accession>A0A498HMJ6</accession>
<sequence>MSRPLSTQKPWHPGGVWFGRRQGVLKNLVIEGDSLQILGALADPSPNCSSIAQLVEDTKAFLPSITEDLCSMFIAKQTQLPINQLGSHCEWLPSPPNFILDLPVEDCL</sequence>
<gene>
    <name evidence="1" type="ORF">DVH24_007647</name>
</gene>
<name>A0A498HMJ6_MALDO</name>
<comment type="caution">
    <text evidence="1">The sequence shown here is derived from an EMBL/GenBank/DDBJ whole genome shotgun (WGS) entry which is preliminary data.</text>
</comment>
<protein>
    <recommendedName>
        <fullName evidence="3">RNase H type-1 domain-containing protein</fullName>
    </recommendedName>
</protein>
<evidence type="ECO:0000313" key="1">
    <source>
        <dbReference type="EMBL" id="RXH70391.1"/>
    </source>
</evidence>
<dbReference type="Proteomes" id="UP000290289">
    <property type="component" value="Chromosome 16"/>
</dbReference>
<evidence type="ECO:0000313" key="2">
    <source>
        <dbReference type="Proteomes" id="UP000290289"/>
    </source>
</evidence>
<evidence type="ECO:0008006" key="3">
    <source>
        <dbReference type="Google" id="ProtNLM"/>
    </source>
</evidence>
<dbReference type="AlphaFoldDB" id="A0A498HMJ6"/>
<organism evidence="1 2">
    <name type="scientific">Malus domestica</name>
    <name type="common">Apple</name>
    <name type="synonym">Pyrus malus</name>
    <dbReference type="NCBI Taxonomy" id="3750"/>
    <lineage>
        <taxon>Eukaryota</taxon>
        <taxon>Viridiplantae</taxon>
        <taxon>Streptophyta</taxon>
        <taxon>Embryophyta</taxon>
        <taxon>Tracheophyta</taxon>
        <taxon>Spermatophyta</taxon>
        <taxon>Magnoliopsida</taxon>
        <taxon>eudicotyledons</taxon>
        <taxon>Gunneridae</taxon>
        <taxon>Pentapetalae</taxon>
        <taxon>rosids</taxon>
        <taxon>fabids</taxon>
        <taxon>Rosales</taxon>
        <taxon>Rosaceae</taxon>
        <taxon>Amygdaloideae</taxon>
        <taxon>Maleae</taxon>
        <taxon>Malus</taxon>
    </lineage>
</organism>